<evidence type="ECO:0000256" key="5">
    <source>
        <dbReference type="ARBA" id="ARBA00023136"/>
    </source>
</evidence>
<evidence type="ECO:0000256" key="8">
    <source>
        <dbReference type="SAM" id="SignalP"/>
    </source>
</evidence>
<evidence type="ECO:0000259" key="9">
    <source>
        <dbReference type="Pfam" id="PF07715"/>
    </source>
</evidence>
<evidence type="ECO:0000313" key="11">
    <source>
        <dbReference type="Proteomes" id="UP000598971"/>
    </source>
</evidence>
<evidence type="ECO:0000256" key="6">
    <source>
        <dbReference type="ARBA" id="ARBA00023237"/>
    </source>
</evidence>
<keyword evidence="11" id="KW-1185">Reference proteome</keyword>
<comment type="subcellular location">
    <subcellularLocation>
        <location evidence="1 7">Cell outer membrane</location>
        <topology evidence="1 7">Multi-pass membrane protein</topology>
    </subcellularLocation>
</comment>
<proteinExistence type="inferred from homology"/>
<gene>
    <name evidence="10" type="ORF">GD597_09040</name>
</gene>
<dbReference type="Gene3D" id="2.40.170.20">
    <property type="entry name" value="TonB-dependent receptor, beta-barrel domain"/>
    <property type="match status" value="1"/>
</dbReference>
<dbReference type="InterPro" id="IPR036942">
    <property type="entry name" value="Beta-barrel_TonB_sf"/>
</dbReference>
<comment type="caution">
    <text evidence="10">The sequence shown here is derived from an EMBL/GenBank/DDBJ whole genome shotgun (WGS) entry which is preliminary data.</text>
</comment>
<feature type="chain" id="PRO_5035225243" evidence="8">
    <location>
        <begin position="28"/>
        <end position="1124"/>
    </location>
</feature>
<dbReference type="Gene3D" id="2.60.40.1120">
    <property type="entry name" value="Carboxypeptidase-like, regulatory domain"/>
    <property type="match status" value="1"/>
</dbReference>
<dbReference type="InterPro" id="IPR008969">
    <property type="entry name" value="CarboxyPept-like_regulatory"/>
</dbReference>
<dbReference type="InterPro" id="IPR037066">
    <property type="entry name" value="Plug_dom_sf"/>
</dbReference>
<keyword evidence="2 7" id="KW-0813">Transport</keyword>
<dbReference type="Pfam" id="PF13715">
    <property type="entry name" value="CarbopepD_reg_2"/>
    <property type="match status" value="1"/>
</dbReference>
<accession>A0A8J8FDN9</accession>
<dbReference type="InterPro" id="IPR039426">
    <property type="entry name" value="TonB-dep_rcpt-like"/>
</dbReference>
<dbReference type="EMBL" id="WHPF01000006">
    <property type="protein sequence ID" value="NNV55602.1"/>
    <property type="molecule type" value="Genomic_DNA"/>
</dbReference>
<feature type="domain" description="TonB-dependent receptor plug" evidence="9">
    <location>
        <begin position="125"/>
        <end position="222"/>
    </location>
</feature>
<dbReference type="InterPro" id="IPR023997">
    <property type="entry name" value="TonB-dep_OMP_SusC/RagA_CS"/>
</dbReference>
<dbReference type="Pfam" id="PF07715">
    <property type="entry name" value="Plug"/>
    <property type="match status" value="1"/>
</dbReference>
<evidence type="ECO:0000256" key="1">
    <source>
        <dbReference type="ARBA" id="ARBA00004571"/>
    </source>
</evidence>
<dbReference type="InterPro" id="IPR023996">
    <property type="entry name" value="TonB-dep_OMP_SusC/RagA"/>
</dbReference>
<evidence type="ECO:0000256" key="4">
    <source>
        <dbReference type="ARBA" id="ARBA00022692"/>
    </source>
</evidence>
<sequence>MIQQLHSLLKGCILICCSLFLFLGANAQGFTLRGKVVDAASKSPIAAASLFIKSSSKSAISDANGEFSIAAQKGDVIMVTYVGYDEQQVKVTGSDYLQIALSVGNSQLNDVVVTALGIRKETKRLGYSVQEVKGSDLLKARESNPVNGLVGKVAGLNVGINQELLASPTVLLRGSPLNFYVVDGIPINSDTWNISPDDIETYTVLKGPTAAALYGSRGINGAILITTKRGKKNNKGFTVEVNSSTQINKGFIAIPKVQNQYGGGDNQKYAFGDYNSNGSGSGVNDKDYDVWGPRLDAGLLLPQYDGPYDPTQNYVTTFANGQTYTGHIQPTPWVARGKNNLENFLQAGLLTTNNVNFSTANDRSSVRMSVSNTHQTGITPNTQLNAINFNILGSYDVTDKFKVEGSLNYNRQFTPNIPDAVYGPNSIIYNIDVWTGADWNVLDPNIVNYWQPGKEGIQSNFVEYKRYHNPYFSSYEWLRSHYKNDIYGWGALTYKFNKSLDVMLRSNVTTYNVLRSEKLPFSAHPYGDEHNHGNYREDRRDLWENNTDLIVRFNKENVANSGFSLSAFGGGTARSMKFTSSYVSTDQLIIPNVYTFANTLKPIRAYSYGSNLLMLSAYYSVDLTYKKYFTVSTTGRVDKTSALPVGHNSGFYPSVTLSSALSDYISLPKAISFLKVRGSYANVKGGGASSYVGTAFQSLGVGSPVGYGNNYFTPYDGPSFGLSTPPYATYPGYNNQTQASSPNYVINTDIKPSSRSNYEFGFDARFLKNRVGLNATYFQYKDGPNISNQSLSETSGLGYFTTNGGATKRTGGEISITGTPVQTKNGLTWDVLVNWASYKEVFTAFAGGVTEVSNGTGYPYHIGDRVDQLFGSYEALTPDGKVIHDESGFPMYLPKAQYLGHADPDWSWGINNKFSYKSFSFSFQFDGMVGGKIQDRVLRKLTEGGRGQNTVEGVIGDARLYESQHWGDAGYAGAYNADGSPMLGNDGVQISNGASIQYDPVTGVITNYKDLQFAPNATATQWIQDYVSSFYNDPQHTMVSKTYAKLRQVVITYSLPSKVLGKSFINKVDISLVGRNLLYFFPKAFHDIDVDQYPGRTLFGGINREYDLQTPTTRSYGININVVF</sequence>
<keyword evidence="5 7" id="KW-0472">Membrane</keyword>
<dbReference type="SUPFAM" id="SSF56935">
    <property type="entry name" value="Porins"/>
    <property type="match status" value="1"/>
</dbReference>
<dbReference type="GO" id="GO:0009279">
    <property type="term" value="C:cell outer membrane"/>
    <property type="evidence" value="ECO:0007669"/>
    <property type="project" value="UniProtKB-SubCell"/>
</dbReference>
<dbReference type="AlphaFoldDB" id="A0A8J8FDN9"/>
<feature type="signal peptide" evidence="8">
    <location>
        <begin position="1"/>
        <end position="27"/>
    </location>
</feature>
<evidence type="ECO:0000256" key="7">
    <source>
        <dbReference type="PROSITE-ProRule" id="PRU01360"/>
    </source>
</evidence>
<protein>
    <submittedName>
        <fullName evidence="10">SusC/RagA family TonB-linked outer membrane protein</fullName>
    </submittedName>
</protein>
<dbReference type="Gene3D" id="2.170.130.10">
    <property type="entry name" value="TonB-dependent receptor, plug domain"/>
    <property type="match status" value="1"/>
</dbReference>
<keyword evidence="4 7" id="KW-0812">Transmembrane</keyword>
<reference evidence="10" key="1">
    <citation type="submission" date="2019-10" db="EMBL/GenBank/DDBJ databases">
        <title>Draft genome sequence of Panacibacter sp. KCS-6.</title>
        <authorList>
            <person name="Yim K.J."/>
        </authorList>
    </citation>
    <scope>NUCLEOTIDE SEQUENCE</scope>
    <source>
        <strain evidence="10">KCS-6</strain>
    </source>
</reference>
<dbReference type="NCBIfam" id="TIGR04056">
    <property type="entry name" value="OMP_RagA_SusC"/>
    <property type="match status" value="1"/>
</dbReference>
<dbReference type="NCBIfam" id="TIGR04057">
    <property type="entry name" value="SusC_RagA_signa"/>
    <property type="match status" value="1"/>
</dbReference>
<comment type="similarity">
    <text evidence="7">Belongs to the TonB-dependent receptor family.</text>
</comment>
<dbReference type="SUPFAM" id="SSF49464">
    <property type="entry name" value="Carboxypeptidase regulatory domain-like"/>
    <property type="match status" value="1"/>
</dbReference>
<keyword evidence="8" id="KW-0732">Signal</keyword>
<evidence type="ECO:0000313" key="10">
    <source>
        <dbReference type="EMBL" id="NNV55602.1"/>
    </source>
</evidence>
<evidence type="ECO:0000256" key="3">
    <source>
        <dbReference type="ARBA" id="ARBA00022452"/>
    </source>
</evidence>
<dbReference type="RefSeq" id="WP_171607539.1">
    <property type="nucleotide sequence ID" value="NZ_WHPF01000006.1"/>
</dbReference>
<keyword evidence="3 7" id="KW-1134">Transmembrane beta strand</keyword>
<organism evidence="10 11">
    <name type="scientific">Limnovirga soli</name>
    <dbReference type="NCBI Taxonomy" id="2656915"/>
    <lineage>
        <taxon>Bacteria</taxon>
        <taxon>Pseudomonadati</taxon>
        <taxon>Bacteroidota</taxon>
        <taxon>Chitinophagia</taxon>
        <taxon>Chitinophagales</taxon>
        <taxon>Chitinophagaceae</taxon>
        <taxon>Limnovirga</taxon>
    </lineage>
</organism>
<evidence type="ECO:0000256" key="2">
    <source>
        <dbReference type="ARBA" id="ARBA00022448"/>
    </source>
</evidence>
<name>A0A8J8FDN9_9BACT</name>
<dbReference type="InterPro" id="IPR012910">
    <property type="entry name" value="Plug_dom"/>
</dbReference>
<dbReference type="Proteomes" id="UP000598971">
    <property type="component" value="Unassembled WGS sequence"/>
</dbReference>
<dbReference type="PROSITE" id="PS52016">
    <property type="entry name" value="TONB_DEPENDENT_REC_3"/>
    <property type="match status" value="1"/>
</dbReference>
<keyword evidence="6 7" id="KW-0998">Cell outer membrane</keyword>